<dbReference type="Pfam" id="PF20613">
    <property type="entry name" value="HipA_2"/>
    <property type="match status" value="1"/>
</dbReference>
<protein>
    <recommendedName>
        <fullName evidence="1">HipA-like kinase domain-containing protein</fullName>
    </recommendedName>
</protein>
<dbReference type="RefSeq" id="WP_143529451.1">
    <property type="nucleotide sequence ID" value="NZ_JACHXX010000001.1"/>
</dbReference>
<evidence type="ECO:0000259" key="1">
    <source>
        <dbReference type="Pfam" id="PF20613"/>
    </source>
</evidence>
<name>A0ABR6G014_9HYPH</name>
<comment type="caution">
    <text evidence="2">The sequence shown here is derived from an EMBL/GenBank/DDBJ whole genome shotgun (WGS) entry which is preliminary data.</text>
</comment>
<evidence type="ECO:0000313" key="2">
    <source>
        <dbReference type="EMBL" id="MBB3159607.1"/>
    </source>
</evidence>
<keyword evidence="3" id="KW-1185">Reference proteome</keyword>
<dbReference type="EMBL" id="JACHXX010000001">
    <property type="protein sequence ID" value="MBB3159607.1"/>
    <property type="molecule type" value="Genomic_DNA"/>
</dbReference>
<accession>A0ABR6G014</accession>
<organism evidence="2 3">
    <name type="scientific">Rhizobium laguerreae</name>
    <dbReference type="NCBI Taxonomy" id="1076926"/>
    <lineage>
        <taxon>Bacteria</taxon>
        <taxon>Pseudomonadati</taxon>
        <taxon>Pseudomonadota</taxon>
        <taxon>Alphaproteobacteria</taxon>
        <taxon>Hyphomicrobiales</taxon>
        <taxon>Rhizobiaceae</taxon>
        <taxon>Rhizobium/Agrobacterium group</taxon>
        <taxon>Rhizobium</taxon>
    </lineage>
</organism>
<dbReference type="Proteomes" id="UP000542811">
    <property type="component" value="Unassembled WGS sequence"/>
</dbReference>
<evidence type="ECO:0000313" key="3">
    <source>
        <dbReference type="Proteomes" id="UP000542811"/>
    </source>
</evidence>
<proteinExistence type="predicted"/>
<sequence>MIEIELATILKGAQGFKENNVNDTFRGQVLIGDGSIKQAVIKDLDLTQLCNELLAYSLAREVGLPVPDCYIGLARSDVLVATKAPLLKDGSRLVFVSIDVKVPNVTYRWTGSDLAGRKALFDEITQWGDLGHLYAYDAWIANIDRHPGNLLFGGKSEVWLIDHGHSFTGPDWLPPELDPEGEYDNRLSEWLTGHLTFAQKRKRAIEVRKFCTTIGSVDVGKTSKASRIASLLSETHVDALNGFLEKRVARVPEHASKALGVPVMI</sequence>
<reference evidence="2 3" key="1">
    <citation type="submission" date="2020-08" db="EMBL/GenBank/DDBJ databases">
        <title>Genomic Encyclopedia of Type Strains, Phase III (KMG-III): the genomes of soil and plant-associated and newly described type strains.</title>
        <authorList>
            <person name="Whitman W."/>
        </authorList>
    </citation>
    <scope>NUCLEOTIDE SEQUENCE [LARGE SCALE GENOMIC DNA]</scope>
    <source>
        <strain evidence="2 3">CECT 8280</strain>
    </source>
</reference>
<gene>
    <name evidence="2" type="ORF">FHS25_000039</name>
</gene>
<dbReference type="InterPro" id="IPR046748">
    <property type="entry name" value="HipA_2"/>
</dbReference>
<feature type="domain" description="HipA-like kinase" evidence="1">
    <location>
        <begin position="45"/>
        <end position="168"/>
    </location>
</feature>